<accession>A0A6S6T7G8</accession>
<dbReference type="EMBL" id="CACVAP010000092">
    <property type="protein sequence ID" value="CAA6819301.1"/>
    <property type="molecule type" value="Genomic_DNA"/>
</dbReference>
<sequence>MKKILLLLTVLAAMTFTALQAKEELKKAEAEKMTAKAVYDRMVEVLSDSWYLSEEKAQVDTTGAHKNKMIAHLVGDDEAIGTRYKVIGRGATLEEVLLPDTMKSMVTMYHCNSYTNCTQLKATHYCAKQNQPEFILNLEETTADKIVFDCDMSTELCNSAEDHIHKMIFELSDEEDHLKASYLAWKDKKLRDKHSIYHFDRM</sequence>
<evidence type="ECO:0000313" key="3">
    <source>
        <dbReference type="EMBL" id="CAA6819301.1"/>
    </source>
</evidence>
<feature type="signal peptide" evidence="2">
    <location>
        <begin position="1"/>
        <end position="21"/>
    </location>
</feature>
<protein>
    <submittedName>
        <fullName evidence="3">Uncharacterized protein</fullName>
    </submittedName>
</protein>
<keyword evidence="2" id="KW-0732">Signal</keyword>
<evidence type="ECO:0000256" key="1">
    <source>
        <dbReference type="SAM" id="Coils"/>
    </source>
</evidence>
<gene>
    <name evidence="3" type="ORF">HELGO_WM7879</name>
</gene>
<feature type="coiled-coil region" evidence="1">
    <location>
        <begin position="11"/>
        <end position="38"/>
    </location>
</feature>
<reference evidence="3" key="1">
    <citation type="submission" date="2020-01" db="EMBL/GenBank/DDBJ databases">
        <authorList>
            <person name="Meier V. D."/>
            <person name="Meier V D."/>
        </authorList>
    </citation>
    <scope>NUCLEOTIDE SEQUENCE</scope>
    <source>
        <strain evidence="3">HLG_WM_MAG_06</strain>
    </source>
</reference>
<name>A0A6S6T7G8_9BACT</name>
<keyword evidence="1" id="KW-0175">Coiled coil</keyword>
<dbReference type="AlphaFoldDB" id="A0A6S6T7G8"/>
<organism evidence="3">
    <name type="scientific">uncultured Sulfurovum sp</name>
    <dbReference type="NCBI Taxonomy" id="269237"/>
    <lineage>
        <taxon>Bacteria</taxon>
        <taxon>Pseudomonadati</taxon>
        <taxon>Campylobacterota</taxon>
        <taxon>Epsilonproteobacteria</taxon>
        <taxon>Campylobacterales</taxon>
        <taxon>Sulfurovaceae</taxon>
        <taxon>Sulfurovum</taxon>
        <taxon>environmental samples</taxon>
    </lineage>
</organism>
<evidence type="ECO:0000256" key="2">
    <source>
        <dbReference type="SAM" id="SignalP"/>
    </source>
</evidence>
<proteinExistence type="predicted"/>
<feature type="chain" id="PRO_5028124957" evidence="2">
    <location>
        <begin position="22"/>
        <end position="202"/>
    </location>
</feature>